<evidence type="ECO:0000256" key="4">
    <source>
        <dbReference type="ARBA" id="ARBA00022695"/>
    </source>
</evidence>
<organism evidence="17 18">
    <name type="scientific">Anaerosalibacter massiliensis</name>
    <dbReference type="NCBI Taxonomy" id="1347392"/>
    <lineage>
        <taxon>Bacteria</taxon>
        <taxon>Bacillati</taxon>
        <taxon>Bacillota</taxon>
        <taxon>Tissierellia</taxon>
        <taxon>Tissierellales</taxon>
        <taxon>Sporanaerobacteraceae</taxon>
        <taxon>Anaerosalibacter</taxon>
    </lineage>
</organism>
<dbReference type="FunFam" id="3.90.980.10:FF:000001">
    <property type="entry name" value="DNA primase"/>
    <property type="match status" value="1"/>
</dbReference>
<evidence type="ECO:0000256" key="14">
    <source>
        <dbReference type="PIRSR" id="PIRSR002811-1"/>
    </source>
</evidence>
<evidence type="ECO:0000256" key="15">
    <source>
        <dbReference type="SAM" id="Coils"/>
    </source>
</evidence>
<dbReference type="InterPro" id="IPR016136">
    <property type="entry name" value="DNA_helicase_N/primase_C"/>
</dbReference>
<dbReference type="SUPFAM" id="SSF48024">
    <property type="entry name" value="N-terminal domain of DnaB helicase"/>
    <property type="match status" value="1"/>
</dbReference>
<dbReference type="OrthoDB" id="9803773at2"/>
<dbReference type="Gene3D" id="3.90.980.10">
    <property type="entry name" value="DNA primase, catalytic core, N-terminal domain"/>
    <property type="match status" value="1"/>
</dbReference>
<dbReference type="GO" id="GO:0005524">
    <property type="term" value="F:ATP binding"/>
    <property type="evidence" value="ECO:0007669"/>
    <property type="project" value="InterPro"/>
</dbReference>
<protein>
    <recommendedName>
        <fullName evidence="12 13">DNA primase</fullName>
        <ecNumber evidence="12">2.7.7.101</ecNumber>
    </recommendedName>
</protein>
<dbReference type="InterPro" id="IPR002694">
    <property type="entry name" value="Znf_CHC2"/>
</dbReference>
<dbReference type="Pfam" id="PF01807">
    <property type="entry name" value="Zn_ribbon_DnaG"/>
    <property type="match status" value="1"/>
</dbReference>
<dbReference type="Pfam" id="PF13155">
    <property type="entry name" value="Toprim_2"/>
    <property type="match status" value="1"/>
</dbReference>
<sequence>MSYYIDDDTIERVRLENNIVDIISEYVTLKRTGSNYVGICPFHSEKTPSFTVSDTKQFYHCFGCGEGGDVISFIMKEENLSFPEAVKFLADKAGIILKEKENKKYKELEDKKEKLYEINKEAARYFYKKLKTNNQALFYLKKRSIDRRTATIFGLGYSDWSWDSLYNYLIKKGYNEVDIEKAGLIIGKKGKDGYYDRFRNRIMFPIIDIRGRVIGFGGRVIDSSNPKYLNSPDTLIFSKGHNLFGLNILKKYSNIKKIILVEGYMDVISLYSQGINYAVASLGTAFTQNQAKYFKRYEDKVYICYDSDLAGLKATDKALEIFKKEGINAKVLILPSGKDPDDFIKEKGKKEFEELFKDSLNYIDFKIYFYKRQYNLNDPDEKIKFTKNISNFIKNVKSPIEADVYLDKISKETNISKEAIKKEIIGKSRIIDRKNTPKDKYININNRNNKDKITPVKSVLEPGHLIAEKTIIKLIFKYKKYFKKIRTHIKPEDFMDHECRHLAKYIYENYEYGKELNEEEIINYFKNIKDADCKKVLEILNLDISASDENIDKVIEDLIEKLISSKLKIRRKKITEQIHNIDMKKEKDEEDVEKLKQLCSELVEIDRNLKLHQ</sequence>
<gene>
    <name evidence="12 17" type="primary">dnaG</name>
    <name evidence="17" type="ORF">NSA23_12555</name>
</gene>
<dbReference type="NCBIfam" id="TIGR01391">
    <property type="entry name" value="dnaG"/>
    <property type="match status" value="1"/>
</dbReference>
<keyword evidence="1 12" id="KW-0240">DNA-directed RNA polymerase</keyword>
<dbReference type="AlphaFoldDB" id="A0A9X2MKX3"/>
<comment type="subunit">
    <text evidence="12">Monomer. Interacts with DnaB.</text>
</comment>
<dbReference type="Gene3D" id="3.40.1360.10">
    <property type="match status" value="1"/>
</dbReference>
<keyword evidence="10 12" id="KW-0238">DNA-binding</keyword>
<feature type="domain" description="Toprim" evidence="16">
    <location>
        <begin position="256"/>
        <end position="337"/>
    </location>
</feature>
<feature type="coiled-coil region" evidence="15">
    <location>
        <begin position="98"/>
        <end position="125"/>
    </location>
</feature>
<dbReference type="EMBL" id="JANJZL010000010">
    <property type="protein sequence ID" value="MCR2044935.1"/>
    <property type="molecule type" value="Genomic_DNA"/>
</dbReference>
<dbReference type="GO" id="GO:1990077">
    <property type="term" value="C:primosome complex"/>
    <property type="evidence" value="ECO:0007669"/>
    <property type="project" value="UniProtKB-KW"/>
</dbReference>
<dbReference type="PIRSF" id="PIRSF002811">
    <property type="entry name" value="DnaG"/>
    <property type="match status" value="1"/>
</dbReference>
<dbReference type="FunFam" id="3.90.580.10:FF:000001">
    <property type="entry name" value="DNA primase"/>
    <property type="match status" value="1"/>
</dbReference>
<keyword evidence="7 12" id="KW-0863">Zinc-finger</keyword>
<dbReference type="InterPro" id="IPR037068">
    <property type="entry name" value="DNA_primase_core_N_sf"/>
</dbReference>
<evidence type="ECO:0000313" key="17">
    <source>
        <dbReference type="EMBL" id="MCR2044935.1"/>
    </source>
</evidence>
<evidence type="ECO:0000256" key="10">
    <source>
        <dbReference type="ARBA" id="ARBA00023125"/>
    </source>
</evidence>
<evidence type="ECO:0000256" key="1">
    <source>
        <dbReference type="ARBA" id="ARBA00022478"/>
    </source>
</evidence>
<dbReference type="InterPro" id="IPR013264">
    <property type="entry name" value="DNAG_N"/>
</dbReference>
<dbReference type="InterPro" id="IPR036977">
    <property type="entry name" value="DNA_primase_Znf_CHC2"/>
</dbReference>
<comment type="caution">
    <text evidence="17">The sequence shown here is derived from an EMBL/GenBank/DDBJ whole genome shotgun (WGS) entry which is preliminary data.</text>
</comment>
<evidence type="ECO:0000256" key="13">
    <source>
        <dbReference type="PIRNR" id="PIRNR002811"/>
    </source>
</evidence>
<dbReference type="FunFam" id="3.40.1360.10:FF:000002">
    <property type="entry name" value="DNA primase"/>
    <property type="match status" value="1"/>
</dbReference>
<comment type="catalytic activity">
    <reaction evidence="12">
        <text>ssDNA + n NTP = ssDNA/pppN(pN)n-1 hybrid + (n-1) diphosphate.</text>
        <dbReference type="EC" id="2.7.7.101"/>
    </reaction>
</comment>
<feature type="coiled-coil region" evidence="15">
    <location>
        <begin position="578"/>
        <end position="605"/>
    </location>
</feature>
<accession>A0A9X2MKX3</accession>
<dbReference type="InterPro" id="IPR006171">
    <property type="entry name" value="TOPRIM_dom"/>
</dbReference>
<reference evidence="17" key="1">
    <citation type="submission" date="2022-07" db="EMBL/GenBank/DDBJ databases">
        <title>Enhanced cultured diversity of the mouse gut microbiota enables custom-made synthetic communities.</title>
        <authorList>
            <person name="Afrizal A."/>
        </authorList>
    </citation>
    <scope>NUCLEOTIDE SEQUENCE</scope>
    <source>
        <strain evidence="17">DSM 29482</strain>
    </source>
</reference>
<dbReference type="GO" id="GO:0003678">
    <property type="term" value="F:DNA helicase activity"/>
    <property type="evidence" value="ECO:0007669"/>
    <property type="project" value="InterPro"/>
</dbReference>
<evidence type="ECO:0000256" key="3">
    <source>
        <dbReference type="ARBA" id="ARBA00022679"/>
    </source>
</evidence>
<dbReference type="SMART" id="SM00493">
    <property type="entry name" value="TOPRIM"/>
    <property type="match status" value="1"/>
</dbReference>
<dbReference type="Proteomes" id="UP001142078">
    <property type="component" value="Unassembled WGS sequence"/>
</dbReference>
<keyword evidence="15" id="KW-0175">Coiled coil</keyword>
<dbReference type="Pfam" id="PF08275">
    <property type="entry name" value="DNAG_N"/>
    <property type="match status" value="1"/>
</dbReference>
<dbReference type="HAMAP" id="MF_00974">
    <property type="entry name" value="DNA_primase_DnaG"/>
    <property type="match status" value="1"/>
</dbReference>
<dbReference type="EC" id="2.7.7.101" evidence="12"/>
<comment type="similarity">
    <text evidence="12 13">Belongs to the DnaG primase family.</text>
</comment>
<dbReference type="GO" id="GO:0003677">
    <property type="term" value="F:DNA binding"/>
    <property type="evidence" value="ECO:0007669"/>
    <property type="project" value="UniProtKB-KW"/>
</dbReference>
<dbReference type="RefSeq" id="WP_042678554.1">
    <property type="nucleotide sequence ID" value="NZ_CABKTM010000006.1"/>
</dbReference>
<dbReference type="GO" id="GO:0008270">
    <property type="term" value="F:zinc ion binding"/>
    <property type="evidence" value="ECO:0007669"/>
    <property type="project" value="UniProtKB-UniRule"/>
</dbReference>
<dbReference type="InterPro" id="IPR050219">
    <property type="entry name" value="DnaG_primase"/>
</dbReference>
<keyword evidence="3 12" id="KW-0808">Transferase</keyword>
<keyword evidence="9" id="KW-0460">Magnesium</keyword>
<evidence type="ECO:0000259" key="16">
    <source>
        <dbReference type="PROSITE" id="PS50880"/>
    </source>
</evidence>
<evidence type="ECO:0000256" key="5">
    <source>
        <dbReference type="ARBA" id="ARBA00022705"/>
    </source>
</evidence>
<dbReference type="GO" id="GO:0003899">
    <property type="term" value="F:DNA-directed RNA polymerase activity"/>
    <property type="evidence" value="ECO:0007669"/>
    <property type="project" value="UniProtKB-UniRule"/>
</dbReference>
<dbReference type="InterPro" id="IPR030846">
    <property type="entry name" value="DnaG_bac"/>
</dbReference>
<dbReference type="CDD" id="cd03364">
    <property type="entry name" value="TOPRIM_DnaG_primases"/>
    <property type="match status" value="1"/>
</dbReference>
<evidence type="ECO:0000256" key="11">
    <source>
        <dbReference type="ARBA" id="ARBA00023163"/>
    </source>
</evidence>
<dbReference type="Gene3D" id="3.90.580.10">
    <property type="entry name" value="Zinc finger, CHC2-type domain"/>
    <property type="match status" value="1"/>
</dbReference>
<dbReference type="InterPro" id="IPR006295">
    <property type="entry name" value="DNA_primase_DnaG"/>
</dbReference>
<keyword evidence="2 12" id="KW-0639">Primosome</keyword>
<evidence type="ECO:0000256" key="6">
    <source>
        <dbReference type="ARBA" id="ARBA00022723"/>
    </source>
</evidence>
<evidence type="ECO:0000256" key="9">
    <source>
        <dbReference type="ARBA" id="ARBA00022842"/>
    </source>
</evidence>
<dbReference type="GO" id="GO:0006269">
    <property type="term" value="P:DNA replication, synthesis of primer"/>
    <property type="evidence" value="ECO:0007669"/>
    <property type="project" value="UniProtKB-UniRule"/>
</dbReference>
<dbReference type="GO" id="GO:0005737">
    <property type="term" value="C:cytoplasm"/>
    <property type="evidence" value="ECO:0007669"/>
    <property type="project" value="TreeGrafter"/>
</dbReference>
<dbReference type="GO" id="GO:0000428">
    <property type="term" value="C:DNA-directed RNA polymerase complex"/>
    <property type="evidence" value="ECO:0007669"/>
    <property type="project" value="UniProtKB-KW"/>
</dbReference>
<dbReference type="Gene3D" id="1.10.860.10">
    <property type="entry name" value="DNAb Helicase, Chain A"/>
    <property type="match status" value="1"/>
</dbReference>
<keyword evidence="18" id="KW-1185">Reference proteome</keyword>
<evidence type="ECO:0000313" key="18">
    <source>
        <dbReference type="Proteomes" id="UP001142078"/>
    </source>
</evidence>
<dbReference type="PANTHER" id="PTHR30313">
    <property type="entry name" value="DNA PRIMASE"/>
    <property type="match status" value="1"/>
</dbReference>
<dbReference type="InterPro" id="IPR036185">
    <property type="entry name" value="DNA_heli_DnaB-like_N_sf"/>
</dbReference>
<feature type="zinc finger region" description="CHC2-type" evidence="12 14">
    <location>
        <begin position="40"/>
        <end position="64"/>
    </location>
</feature>
<proteinExistence type="inferred from homology"/>
<comment type="cofactor">
    <cofactor evidence="12 13 14">
        <name>Zn(2+)</name>
        <dbReference type="ChEBI" id="CHEBI:29105"/>
    </cofactor>
    <text evidence="12 13 14">Binds 1 zinc ion per monomer.</text>
</comment>
<dbReference type="PROSITE" id="PS50880">
    <property type="entry name" value="TOPRIM"/>
    <property type="match status" value="1"/>
</dbReference>
<name>A0A9X2MKX3_9FIRM</name>
<comment type="domain">
    <text evidence="12">Contains an N-terminal zinc-binding domain, a central core domain that contains the primase activity, and a C-terminal DnaB-binding domain.</text>
</comment>
<dbReference type="SUPFAM" id="SSF56731">
    <property type="entry name" value="DNA primase core"/>
    <property type="match status" value="1"/>
</dbReference>
<evidence type="ECO:0000256" key="12">
    <source>
        <dbReference type="HAMAP-Rule" id="MF_00974"/>
    </source>
</evidence>
<dbReference type="PANTHER" id="PTHR30313:SF2">
    <property type="entry name" value="DNA PRIMASE"/>
    <property type="match status" value="1"/>
</dbReference>
<dbReference type="InterPro" id="IPR019475">
    <property type="entry name" value="DNA_primase_DnaB-bd"/>
</dbReference>
<keyword evidence="5 12" id="KW-0235">DNA replication</keyword>
<evidence type="ECO:0000256" key="2">
    <source>
        <dbReference type="ARBA" id="ARBA00022515"/>
    </source>
</evidence>
<dbReference type="Pfam" id="PF10410">
    <property type="entry name" value="DnaB_bind"/>
    <property type="match status" value="1"/>
</dbReference>
<keyword evidence="4 12" id="KW-0548">Nucleotidyltransferase</keyword>
<comment type="function">
    <text evidence="12 13">RNA polymerase that catalyzes the synthesis of short RNA molecules used as primers for DNA polymerase during DNA replication.</text>
</comment>
<dbReference type="SUPFAM" id="SSF57783">
    <property type="entry name" value="Zinc beta-ribbon"/>
    <property type="match status" value="1"/>
</dbReference>
<dbReference type="SMART" id="SM00400">
    <property type="entry name" value="ZnF_CHCC"/>
    <property type="match status" value="1"/>
</dbReference>
<keyword evidence="11 12" id="KW-0804">Transcription</keyword>
<keyword evidence="6 12" id="KW-0479">Metal-binding</keyword>
<evidence type="ECO:0000256" key="7">
    <source>
        <dbReference type="ARBA" id="ARBA00022771"/>
    </source>
</evidence>
<evidence type="ECO:0000256" key="8">
    <source>
        <dbReference type="ARBA" id="ARBA00022833"/>
    </source>
</evidence>
<keyword evidence="8 12" id="KW-0862">Zinc</keyword>
<dbReference type="InterPro" id="IPR034151">
    <property type="entry name" value="TOPRIM_DnaG_bac"/>
</dbReference>